<name>A0A151B1N4_9FIRM</name>
<dbReference type="Proteomes" id="UP000075670">
    <property type="component" value="Unassembled WGS sequence"/>
</dbReference>
<organism evidence="1 2">
    <name type="scientific">Moorella mulderi DSM 14980</name>
    <dbReference type="NCBI Taxonomy" id="1122241"/>
    <lineage>
        <taxon>Bacteria</taxon>
        <taxon>Bacillati</taxon>
        <taxon>Bacillota</taxon>
        <taxon>Clostridia</taxon>
        <taxon>Neomoorellales</taxon>
        <taxon>Neomoorellaceae</taxon>
        <taxon>Neomoorella</taxon>
    </lineage>
</organism>
<dbReference type="Pfam" id="PF05582">
    <property type="entry name" value="Peptidase_U57"/>
    <property type="match status" value="1"/>
</dbReference>
<dbReference type="PATRIC" id="fig|1122241.3.peg.571"/>
<proteinExistence type="predicted"/>
<gene>
    <name evidence="1" type="primary">yabG</name>
    <name evidence="1" type="ORF">MOMUL_05410</name>
</gene>
<comment type="caution">
    <text evidence="1">The sequence shown here is derived from an EMBL/GenBank/DDBJ whole genome shotgun (WGS) entry which is preliminary data.</text>
</comment>
<dbReference type="PIRSF" id="PIRSF011575">
    <property type="entry name" value="YabG"/>
    <property type="match status" value="1"/>
</dbReference>
<keyword evidence="1" id="KW-0378">Hydrolase</keyword>
<dbReference type="NCBIfam" id="TIGR02855">
    <property type="entry name" value="spore_yabG"/>
    <property type="match status" value="1"/>
</dbReference>
<keyword evidence="1" id="KW-0645">Protease</keyword>
<dbReference type="EMBL" id="LTBC01000001">
    <property type="protein sequence ID" value="KYH33825.1"/>
    <property type="molecule type" value="Genomic_DNA"/>
</dbReference>
<evidence type="ECO:0000313" key="1">
    <source>
        <dbReference type="EMBL" id="KYH33825.1"/>
    </source>
</evidence>
<dbReference type="AlphaFoldDB" id="A0A151B1N4"/>
<dbReference type="RefSeq" id="WP_062281108.1">
    <property type="nucleotide sequence ID" value="NZ_LTBC01000001.1"/>
</dbReference>
<accession>A0A151B1N4</accession>
<keyword evidence="2" id="KW-1185">Reference proteome</keyword>
<sequence length="303" mass="34068">MNNIKPGDIVARKKYGKDIFFKVKSLIITDAGETTAILRGLDVRLVADAPLEDLELQPAEEVLRYRHSDIQKHSLCFRRILQRREAEREFFLLRGERPGPGERELEKQEGAPGDGFFEVPGRVLHIDGDEEYLDKCLHAYEQLKIPAQGVCLPEEQQAAKVKELLKEYTPDILVLTGHDGLLREKNNNFIDLDSYRHSKHFVAAVRAARTLRPTHDDLVIFAGACQSHYEALLKAGATFASSPRRVLIHAYDPVFVVERIAYSSIEKTLGPADIIKDTITGNEGIGGIEIKGKLRLGYPISPY</sequence>
<protein>
    <submittedName>
        <fullName evidence="1">Sporulation-specific protease YabG</fullName>
        <ecNumber evidence="1">3.4.-.-</ecNumber>
    </submittedName>
</protein>
<dbReference type="InterPro" id="IPR008764">
    <property type="entry name" value="Peptidase_U57"/>
</dbReference>
<dbReference type="GO" id="GO:0006508">
    <property type="term" value="P:proteolysis"/>
    <property type="evidence" value="ECO:0007669"/>
    <property type="project" value="UniProtKB-KW"/>
</dbReference>
<dbReference type="EC" id="3.4.-.-" evidence="1"/>
<evidence type="ECO:0000313" key="2">
    <source>
        <dbReference type="Proteomes" id="UP000075670"/>
    </source>
</evidence>
<dbReference type="GO" id="GO:0008233">
    <property type="term" value="F:peptidase activity"/>
    <property type="evidence" value="ECO:0007669"/>
    <property type="project" value="UniProtKB-KW"/>
</dbReference>
<reference evidence="1 2" key="1">
    <citation type="submission" date="2016-02" db="EMBL/GenBank/DDBJ databases">
        <title>Genome sequence of Moorella mulderi DSM 14980.</title>
        <authorList>
            <person name="Poehlein A."/>
            <person name="Daniel R."/>
        </authorList>
    </citation>
    <scope>NUCLEOTIDE SEQUENCE [LARGE SCALE GENOMIC DNA]</scope>
    <source>
        <strain evidence="1 2">DSM 14980</strain>
    </source>
</reference>